<dbReference type="SUPFAM" id="SSF56574">
    <property type="entry name" value="Serpins"/>
    <property type="match status" value="1"/>
</dbReference>
<accession>A0A3Q0T197</accession>
<sequence length="112" mass="12308">NSPWHQCLGQILTDDTMASSVPLSKACTTFCLAMQKKLSEEDNTANIFFSPISISSALAMVMLGAQGNTATQMSEVALVLVLSRSCPPSVLVLTRSWTLKVWVLSRFRVRWS</sequence>
<feature type="domain" description="Serpin" evidence="1">
    <location>
        <begin position="26"/>
        <end position="76"/>
    </location>
</feature>
<dbReference type="Gene3D" id="3.30.497.10">
    <property type="entry name" value="Antithrombin, subunit I, domain 2"/>
    <property type="match status" value="1"/>
</dbReference>
<organism evidence="2 3">
    <name type="scientific">Amphilophus citrinellus</name>
    <name type="common">Midas cichlid</name>
    <name type="synonym">Cichlasoma citrinellum</name>
    <dbReference type="NCBI Taxonomy" id="61819"/>
    <lineage>
        <taxon>Eukaryota</taxon>
        <taxon>Metazoa</taxon>
        <taxon>Chordata</taxon>
        <taxon>Craniata</taxon>
        <taxon>Vertebrata</taxon>
        <taxon>Euteleostomi</taxon>
        <taxon>Actinopterygii</taxon>
        <taxon>Neopterygii</taxon>
        <taxon>Teleostei</taxon>
        <taxon>Neoteleostei</taxon>
        <taxon>Acanthomorphata</taxon>
        <taxon>Ovalentaria</taxon>
        <taxon>Cichlomorphae</taxon>
        <taxon>Cichliformes</taxon>
        <taxon>Cichlidae</taxon>
        <taxon>New World cichlids</taxon>
        <taxon>Cichlasomatinae</taxon>
        <taxon>Heroini</taxon>
        <taxon>Amphilophus</taxon>
    </lineage>
</organism>
<dbReference type="Pfam" id="PF00079">
    <property type="entry name" value="Serpin"/>
    <property type="match status" value="1"/>
</dbReference>
<evidence type="ECO:0000313" key="2">
    <source>
        <dbReference type="Ensembl" id="ENSACIP00000028643.1"/>
    </source>
</evidence>
<dbReference type="GeneTree" id="ENSGT00990000204292"/>
<dbReference type="Proteomes" id="UP000261340">
    <property type="component" value="Unplaced"/>
</dbReference>
<proteinExistence type="predicted"/>
<name>A0A3Q0T197_AMPCI</name>
<dbReference type="Ensembl" id="ENSACIT00000029401.1">
    <property type="protein sequence ID" value="ENSACIP00000028643.1"/>
    <property type="gene ID" value="ENSACIG00000022177.1"/>
</dbReference>
<keyword evidence="3" id="KW-1185">Reference proteome</keyword>
<dbReference type="STRING" id="61819.ENSACIP00000028643"/>
<dbReference type="InterPro" id="IPR036186">
    <property type="entry name" value="Serpin_sf"/>
</dbReference>
<dbReference type="InterPro" id="IPR023796">
    <property type="entry name" value="Serpin_dom"/>
</dbReference>
<protein>
    <recommendedName>
        <fullName evidence="1">Serpin domain-containing protein</fullName>
    </recommendedName>
</protein>
<dbReference type="OMA" id="SKACTTF"/>
<evidence type="ECO:0000259" key="1">
    <source>
        <dbReference type="Pfam" id="PF00079"/>
    </source>
</evidence>
<reference evidence="2" key="1">
    <citation type="submission" date="2025-08" db="UniProtKB">
        <authorList>
            <consortium name="Ensembl"/>
        </authorList>
    </citation>
    <scope>IDENTIFICATION</scope>
</reference>
<dbReference type="InterPro" id="IPR042178">
    <property type="entry name" value="Serpin_sf_1"/>
</dbReference>
<dbReference type="AlphaFoldDB" id="A0A3Q0T197"/>
<reference evidence="2" key="2">
    <citation type="submission" date="2025-09" db="UniProtKB">
        <authorList>
            <consortium name="Ensembl"/>
        </authorList>
    </citation>
    <scope>IDENTIFICATION</scope>
</reference>
<evidence type="ECO:0000313" key="3">
    <source>
        <dbReference type="Proteomes" id="UP000261340"/>
    </source>
</evidence>